<keyword evidence="2" id="KW-1185">Reference proteome</keyword>
<name>A0ABV9BTZ9_9ACTN</name>
<evidence type="ECO:0000313" key="2">
    <source>
        <dbReference type="Proteomes" id="UP001595990"/>
    </source>
</evidence>
<comment type="caution">
    <text evidence="1">The sequence shown here is derived from an EMBL/GenBank/DDBJ whole genome shotgun (WGS) entry which is preliminary data.</text>
</comment>
<sequence length="76" mass="8522">MLAERAPDDATRDYLHEFFEPSARAIVGLEKALAAVGLLEEALSLDLRRPWDCFGQVWSTVFRAQELDRAEAGEAE</sequence>
<dbReference type="Proteomes" id="UP001595990">
    <property type="component" value="Unassembled WGS sequence"/>
</dbReference>
<reference evidence="2" key="1">
    <citation type="journal article" date="2019" name="Int. J. Syst. Evol. Microbiol.">
        <title>The Global Catalogue of Microorganisms (GCM) 10K type strain sequencing project: providing services to taxonomists for standard genome sequencing and annotation.</title>
        <authorList>
            <consortium name="The Broad Institute Genomics Platform"/>
            <consortium name="The Broad Institute Genome Sequencing Center for Infectious Disease"/>
            <person name="Wu L."/>
            <person name="Ma J."/>
        </authorList>
    </citation>
    <scope>NUCLEOTIDE SEQUENCE [LARGE SCALE GENOMIC DNA]</scope>
    <source>
        <strain evidence="2">CECT 8064</strain>
    </source>
</reference>
<dbReference type="EMBL" id="JBHSFS010000022">
    <property type="protein sequence ID" value="MFC4517607.1"/>
    <property type="molecule type" value="Genomic_DNA"/>
</dbReference>
<evidence type="ECO:0000313" key="1">
    <source>
        <dbReference type="EMBL" id="MFC4517607.1"/>
    </source>
</evidence>
<organism evidence="1 2">
    <name type="scientific">Streptomyces ehimensis</name>
    <dbReference type="NCBI Taxonomy" id="68195"/>
    <lineage>
        <taxon>Bacteria</taxon>
        <taxon>Bacillati</taxon>
        <taxon>Actinomycetota</taxon>
        <taxon>Actinomycetes</taxon>
        <taxon>Kitasatosporales</taxon>
        <taxon>Streptomycetaceae</taxon>
        <taxon>Streptomyces</taxon>
    </lineage>
</organism>
<gene>
    <name evidence="1" type="ORF">ACFPEN_32435</name>
</gene>
<proteinExistence type="predicted"/>
<protein>
    <submittedName>
        <fullName evidence="1">Uncharacterized protein</fullName>
    </submittedName>
</protein>
<dbReference type="RefSeq" id="WP_417924164.1">
    <property type="nucleotide sequence ID" value="NZ_JBHSFS010000022.1"/>
</dbReference>
<accession>A0ABV9BTZ9</accession>